<dbReference type="EMBL" id="FNAK01000006">
    <property type="protein sequence ID" value="SDE39140.1"/>
    <property type="molecule type" value="Genomic_DNA"/>
</dbReference>
<proteinExistence type="predicted"/>
<evidence type="ECO:0000313" key="2">
    <source>
        <dbReference type="Proteomes" id="UP000183685"/>
    </source>
</evidence>
<keyword evidence="2" id="KW-1185">Reference proteome</keyword>
<dbReference type="Proteomes" id="UP000183685">
    <property type="component" value="Unassembled WGS sequence"/>
</dbReference>
<dbReference type="AlphaFoldDB" id="A0A1G7CK76"/>
<reference evidence="1 2" key="1">
    <citation type="submission" date="2016-10" db="EMBL/GenBank/DDBJ databases">
        <authorList>
            <person name="de Groot N.N."/>
        </authorList>
    </citation>
    <scope>NUCLEOTIDE SEQUENCE [LARGE SCALE GENOMIC DNA]</scope>
    <source>
        <strain evidence="1 2">CGMCC 1.9109</strain>
    </source>
</reference>
<organism evidence="1 2">
    <name type="scientific">Kordiimonas lacus</name>
    <dbReference type="NCBI Taxonomy" id="637679"/>
    <lineage>
        <taxon>Bacteria</taxon>
        <taxon>Pseudomonadati</taxon>
        <taxon>Pseudomonadota</taxon>
        <taxon>Alphaproteobacteria</taxon>
        <taxon>Kordiimonadales</taxon>
        <taxon>Kordiimonadaceae</taxon>
        <taxon>Kordiimonas</taxon>
    </lineage>
</organism>
<gene>
    <name evidence="1" type="ORF">SAMN04488071_2817</name>
</gene>
<accession>A0A1G7CK76</accession>
<sequence>MTQEPAPDSLETLIGLSVPAKVYIGRDLAGNSWPLADRFLAMWQDLRGNKVAPPRTTLSPMNISEYLPFLTIFDVSYDPFRMKCRLMGSAFVGAIGYDATGHYVDDYPNTEPLIRRARWIVSKVQPMLIIGLPLAWSPEKDYKTYDTLCLPFLDDGDTVDTILYLNQFHVSEK</sequence>
<evidence type="ECO:0000313" key="1">
    <source>
        <dbReference type="EMBL" id="SDE39140.1"/>
    </source>
</evidence>
<protein>
    <recommendedName>
        <fullName evidence="3">PAS domain-containing protein</fullName>
    </recommendedName>
</protein>
<dbReference type="STRING" id="637679.GCA_001550055_03104"/>
<evidence type="ECO:0008006" key="3">
    <source>
        <dbReference type="Google" id="ProtNLM"/>
    </source>
</evidence>
<dbReference type="RefSeq" id="WP_068306756.1">
    <property type="nucleotide sequence ID" value="NZ_FNAK01000006.1"/>
</dbReference>
<dbReference type="OrthoDB" id="8480244at2"/>
<name>A0A1G7CK76_9PROT</name>